<evidence type="ECO:0000256" key="3">
    <source>
        <dbReference type="ARBA" id="ARBA00022553"/>
    </source>
</evidence>
<proteinExistence type="predicted"/>
<feature type="domain" description="Putative sensor" evidence="12">
    <location>
        <begin position="40"/>
        <end position="217"/>
    </location>
</feature>
<organism evidence="13 14">
    <name type="scientific">Streptosporangium jomthongense</name>
    <dbReference type="NCBI Taxonomy" id="1193683"/>
    <lineage>
        <taxon>Bacteria</taxon>
        <taxon>Bacillati</taxon>
        <taxon>Actinomycetota</taxon>
        <taxon>Actinomycetes</taxon>
        <taxon>Streptosporangiales</taxon>
        <taxon>Streptosporangiaceae</taxon>
        <taxon>Streptosporangium</taxon>
    </lineage>
</organism>
<dbReference type="PANTHER" id="PTHR24421:SF10">
    <property type="entry name" value="NITRATE_NITRITE SENSOR PROTEIN NARQ"/>
    <property type="match status" value="1"/>
</dbReference>
<evidence type="ECO:0000313" key="14">
    <source>
        <dbReference type="Proteomes" id="UP001595698"/>
    </source>
</evidence>
<dbReference type="Gene3D" id="1.20.5.1930">
    <property type="match status" value="1"/>
</dbReference>
<keyword evidence="6 13" id="KW-0418">Kinase</keyword>
<feature type="domain" description="Histidine kinase/HSP90-like ATPase" evidence="10">
    <location>
        <begin position="345"/>
        <end position="427"/>
    </location>
</feature>
<comment type="caution">
    <text evidence="13">The sequence shown here is derived from an EMBL/GenBank/DDBJ whole genome shotgun (WGS) entry which is preliminary data.</text>
</comment>
<sequence length="431" mass="45259">MSPEQDRGENATFERHGLARLSRAVLRAPLTARTWMAVLHLAAGLPVGLLGFFVLGVLCVLTMSLSLSIVLAVLAVVAQVALLACVRACSTIQRSRFTALLGVDIPFTRRPVAGGWFGRVMSEARRESTWRQLCYHLIAPLIGGVGFAATAVTAAAALTFTTAPLWAWFAESGFGWHLGEPLTLLGLTAGGAAALFAAPWVARAAVAIDVSAAMALLGSAREKELVESRAGLLAAIEAERRRIERDLHDGTQQRLTAMAVKLAIAGQTLTDLPEPALRAINEAREEATQALAELRDLIRGLHPAVLDDLGLNAALSGVVGRSPIPVELTVDLPGRLPPPIESIAYFVVSEALTNVSKHSGADRVEVAVNKHGDWLHVRIADNGRGGAVVGTGSGLRGLGQRVASADGAFAIDSPAGAGTTIKVDLPCEVSY</sequence>
<dbReference type="RefSeq" id="WP_386188997.1">
    <property type="nucleotide sequence ID" value="NZ_JBHSBC010000008.1"/>
</dbReference>
<evidence type="ECO:0000256" key="8">
    <source>
        <dbReference type="ARBA" id="ARBA00023012"/>
    </source>
</evidence>
<evidence type="ECO:0000256" key="9">
    <source>
        <dbReference type="SAM" id="Phobius"/>
    </source>
</evidence>
<keyword evidence="4" id="KW-0808">Transferase</keyword>
<keyword evidence="7" id="KW-0067">ATP-binding</keyword>
<comment type="catalytic activity">
    <reaction evidence="1">
        <text>ATP + protein L-histidine = ADP + protein N-phospho-L-histidine.</text>
        <dbReference type="EC" id="2.7.13.3"/>
    </reaction>
</comment>
<feature type="transmembrane region" description="Helical" evidence="9">
    <location>
        <begin position="133"/>
        <end position="162"/>
    </location>
</feature>
<dbReference type="InterPro" id="IPR011712">
    <property type="entry name" value="Sig_transdc_His_kin_sub3_dim/P"/>
</dbReference>
<dbReference type="EMBL" id="JBHSBC010000008">
    <property type="protein sequence ID" value="MFC3980072.1"/>
    <property type="molecule type" value="Genomic_DNA"/>
</dbReference>
<keyword evidence="8" id="KW-0902">Two-component regulatory system</keyword>
<dbReference type="InterPro" id="IPR036890">
    <property type="entry name" value="HATPase_C_sf"/>
</dbReference>
<feature type="transmembrane region" description="Helical" evidence="9">
    <location>
        <begin position="37"/>
        <end position="63"/>
    </location>
</feature>
<reference evidence="14" key="1">
    <citation type="journal article" date="2019" name="Int. J. Syst. Evol. Microbiol.">
        <title>The Global Catalogue of Microorganisms (GCM) 10K type strain sequencing project: providing services to taxonomists for standard genome sequencing and annotation.</title>
        <authorList>
            <consortium name="The Broad Institute Genomics Platform"/>
            <consortium name="The Broad Institute Genome Sequencing Center for Infectious Disease"/>
            <person name="Wu L."/>
            <person name="Ma J."/>
        </authorList>
    </citation>
    <scope>NUCLEOTIDE SEQUENCE [LARGE SCALE GENOMIC DNA]</scope>
    <source>
        <strain evidence="14">TBRC 7912</strain>
    </source>
</reference>
<dbReference type="SUPFAM" id="SSF55874">
    <property type="entry name" value="ATPase domain of HSP90 chaperone/DNA topoisomerase II/histidine kinase"/>
    <property type="match status" value="1"/>
</dbReference>
<evidence type="ECO:0000256" key="1">
    <source>
        <dbReference type="ARBA" id="ARBA00000085"/>
    </source>
</evidence>
<evidence type="ECO:0000256" key="6">
    <source>
        <dbReference type="ARBA" id="ARBA00022777"/>
    </source>
</evidence>
<keyword evidence="14" id="KW-1185">Reference proteome</keyword>
<dbReference type="Gene3D" id="3.30.565.10">
    <property type="entry name" value="Histidine kinase-like ATPase, C-terminal domain"/>
    <property type="match status" value="1"/>
</dbReference>
<evidence type="ECO:0000256" key="2">
    <source>
        <dbReference type="ARBA" id="ARBA00012438"/>
    </source>
</evidence>
<name>A0ABV8EUP6_9ACTN</name>
<dbReference type="InterPro" id="IPR025828">
    <property type="entry name" value="Put_sensor_dom"/>
</dbReference>
<feature type="transmembrane region" description="Helical" evidence="9">
    <location>
        <begin position="69"/>
        <end position="89"/>
    </location>
</feature>
<keyword evidence="3" id="KW-0597">Phosphoprotein</keyword>
<keyword evidence="9" id="KW-0472">Membrane</keyword>
<accession>A0ABV8EUP6</accession>
<dbReference type="GO" id="GO:0016301">
    <property type="term" value="F:kinase activity"/>
    <property type="evidence" value="ECO:0007669"/>
    <property type="project" value="UniProtKB-KW"/>
</dbReference>
<dbReference type="Pfam" id="PF13796">
    <property type="entry name" value="Sensor"/>
    <property type="match status" value="1"/>
</dbReference>
<gene>
    <name evidence="13" type="ORF">ACFOYY_08065</name>
</gene>
<dbReference type="Pfam" id="PF02518">
    <property type="entry name" value="HATPase_c"/>
    <property type="match status" value="1"/>
</dbReference>
<dbReference type="EC" id="2.7.13.3" evidence="2"/>
<keyword evidence="5" id="KW-0547">Nucleotide-binding</keyword>
<keyword evidence="9" id="KW-0812">Transmembrane</keyword>
<evidence type="ECO:0000259" key="11">
    <source>
        <dbReference type="Pfam" id="PF07730"/>
    </source>
</evidence>
<evidence type="ECO:0000256" key="7">
    <source>
        <dbReference type="ARBA" id="ARBA00022840"/>
    </source>
</evidence>
<dbReference type="Pfam" id="PF07730">
    <property type="entry name" value="HisKA_3"/>
    <property type="match status" value="1"/>
</dbReference>
<feature type="transmembrane region" description="Helical" evidence="9">
    <location>
        <begin position="182"/>
        <end position="202"/>
    </location>
</feature>
<evidence type="ECO:0000256" key="5">
    <source>
        <dbReference type="ARBA" id="ARBA00022741"/>
    </source>
</evidence>
<evidence type="ECO:0000259" key="12">
    <source>
        <dbReference type="Pfam" id="PF13796"/>
    </source>
</evidence>
<feature type="domain" description="Signal transduction histidine kinase subgroup 3 dimerisation and phosphoacceptor" evidence="11">
    <location>
        <begin position="239"/>
        <end position="306"/>
    </location>
</feature>
<evidence type="ECO:0000256" key="4">
    <source>
        <dbReference type="ARBA" id="ARBA00022679"/>
    </source>
</evidence>
<evidence type="ECO:0000259" key="10">
    <source>
        <dbReference type="Pfam" id="PF02518"/>
    </source>
</evidence>
<dbReference type="InterPro" id="IPR050482">
    <property type="entry name" value="Sensor_HK_TwoCompSys"/>
</dbReference>
<protein>
    <recommendedName>
        <fullName evidence="2">histidine kinase</fullName>
        <ecNumber evidence="2">2.7.13.3</ecNumber>
    </recommendedName>
</protein>
<keyword evidence="9" id="KW-1133">Transmembrane helix</keyword>
<evidence type="ECO:0000313" key="13">
    <source>
        <dbReference type="EMBL" id="MFC3980072.1"/>
    </source>
</evidence>
<dbReference type="InterPro" id="IPR003594">
    <property type="entry name" value="HATPase_dom"/>
</dbReference>
<dbReference type="PANTHER" id="PTHR24421">
    <property type="entry name" value="NITRATE/NITRITE SENSOR PROTEIN NARX-RELATED"/>
    <property type="match status" value="1"/>
</dbReference>
<dbReference type="Proteomes" id="UP001595698">
    <property type="component" value="Unassembled WGS sequence"/>
</dbReference>
<dbReference type="CDD" id="cd16917">
    <property type="entry name" value="HATPase_UhpB-NarQ-NarX-like"/>
    <property type="match status" value="1"/>
</dbReference>